<dbReference type="InterPro" id="IPR001387">
    <property type="entry name" value="Cro/C1-type_HTH"/>
</dbReference>
<proteinExistence type="predicted"/>
<organism evidence="3 4">
    <name type="scientific">Paenibacillus bovis</name>
    <dbReference type="NCBI Taxonomy" id="1616788"/>
    <lineage>
        <taxon>Bacteria</taxon>
        <taxon>Bacillati</taxon>
        <taxon>Bacillota</taxon>
        <taxon>Bacilli</taxon>
        <taxon>Bacillales</taxon>
        <taxon>Paenibacillaceae</taxon>
        <taxon>Paenibacillus</taxon>
    </lineage>
</organism>
<dbReference type="Pfam" id="PF17765">
    <property type="entry name" value="MLTR_LBD"/>
    <property type="match status" value="1"/>
</dbReference>
<keyword evidence="3" id="KW-0238">DNA-binding</keyword>
<name>A0A172ZBG9_9BACL</name>
<evidence type="ECO:0000256" key="1">
    <source>
        <dbReference type="SAM" id="MobiDB-lite"/>
    </source>
</evidence>
<protein>
    <submittedName>
        <fullName evidence="3">DNA-binding protein</fullName>
    </submittedName>
</protein>
<dbReference type="PANTHER" id="PTHR35010">
    <property type="entry name" value="BLL4672 PROTEIN-RELATED"/>
    <property type="match status" value="1"/>
</dbReference>
<evidence type="ECO:0000313" key="3">
    <source>
        <dbReference type="EMBL" id="ANF94994.1"/>
    </source>
</evidence>
<dbReference type="STRING" id="1616788.AR543_02400"/>
<dbReference type="Gene3D" id="3.30.450.180">
    <property type="match status" value="1"/>
</dbReference>
<dbReference type="Gene3D" id="1.10.260.40">
    <property type="entry name" value="lambda repressor-like DNA-binding domains"/>
    <property type="match status" value="1"/>
</dbReference>
<dbReference type="OrthoDB" id="5346389at2"/>
<dbReference type="EMBL" id="CP013023">
    <property type="protein sequence ID" value="ANF94994.1"/>
    <property type="molecule type" value="Genomic_DNA"/>
</dbReference>
<feature type="domain" description="HTH cro/C1-type" evidence="2">
    <location>
        <begin position="38"/>
        <end position="85"/>
    </location>
</feature>
<reference evidence="4" key="1">
    <citation type="submission" date="2015-10" db="EMBL/GenBank/DDBJ databases">
        <title>Genome of Paenibacillus bovis sp. nov.</title>
        <authorList>
            <person name="Wu Z."/>
            <person name="Gao C."/>
            <person name="Liu Z."/>
            <person name="Zheng H."/>
        </authorList>
    </citation>
    <scope>NUCLEOTIDE SEQUENCE [LARGE SCALE GENOMIC DNA]</scope>
    <source>
        <strain evidence="4">BD3526</strain>
    </source>
</reference>
<accession>A0A172ZBG9</accession>
<dbReference type="Proteomes" id="UP000078148">
    <property type="component" value="Chromosome"/>
</dbReference>
<dbReference type="RefSeq" id="WP_060531522.1">
    <property type="nucleotide sequence ID" value="NZ_CP013023.1"/>
</dbReference>
<dbReference type="SMART" id="SM00530">
    <property type="entry name" value="HTH_XRE"/>
    <property type="match status" value="1"/>
</dbReference>
<dbReference type="SUPFAM" id="SSF47413">
    <property type="entry name" value="lambda repressor-like DNA-binding domains"/>
    <property type="match status" value="1"/>
</dbReference>
<dbReference type="PROSITE" id="PS50943">
    <property type="entry name" value="HTH_CROC1"/>
    <property type="match status" value="1"/>
</dbReference>
<keyword evidence="4" id="KW-1185">Reference proteome</keyword>
<gene>
    <name evidence="3" type="ORF">AR543_02400</name>
</gene>
<feature type="region of interest" description="Disordered" evidence="1">
    <location>
        <begin position="1"/>
        <end position="36"/>
    </location>
</feature>
<dbReference type="GO" id="GO:0003677">
    <property type="term" value="F:DNA binding"/>
    <property type="evidence" value="ECO:0007669"/>
    <property type="project" value="UniProtKB-KW"/>
</dbReference>
<dbReference type="KEGG" id="pbv:AR543_02400"/>
<evidence type="ECO:0000313" key="4">
    <source>
        <dbReference type="Proteomes" id="UP000078148"/>
    </source>
</evidence>
<sequence length="284" mass="33400">MKKEHSSPLGEFIKSRRERLQPDQAGIQPLPGRRRTPGLRREEVAYLANMSVTYYTWLEQGRETRPSPEVLSSISTALQLSTDEHRYLLDLARNGSVDHTDTAEEAPSDTGFLQNIVDQLHYPSFITDEGTDVIAWNRAAELCIADFGSLSQQDRHMSHVIFFDEDYRRRLLNWEEFARYSVAIMRTRFEDYQKHPLYRDRFERLLQDSDVFASLWAKYEIQQKRVKTAYYQLEDGQIMEFDIHYTSVIDNDPGLHWCFFVPVPGSGTEERLLQRLEQDRQQQL</sequence>
<dbReference type="Pfam" id="PF13560">
    <property type="entry name" value="HTH_31"/>
    <property type="match status" value="1"/>
</dbReference>
<dbReference type="InterPro" id="IPR010982">
    <property type="entry name" value="Lambda_DNA-bd_dom_sf"/>
</dbReference>
<reference evidence="3 4" key="2">
    <citation type="journal article" date="2016" name="Int. J. Syst. Evol. Microbiol.">
        <title>Paenibacillus bovis sp. nov., isolated from raw yak (Bos grunniens) milk.</title>
        <authorList>
            <person name="Gao C."/>
            <person name="Han J."/>
            <person name="Liu Z."/>
            <person name="Xu X."/>
            <person name="Hang F."/>
            <person name="Wu Z."/>
        </authorList>
    </citation>
    <scope>NUCLEOTIDE SEQUENCE [LARGE SCALE GENOMIC DNA]</scope>
    <source>
        <strain evidence="3 4">BD3526</strain>
    </source>
</reference>
<dbReference type="CDD" id="cd00093">
    <property type="entry name" value="HTH_XRE"/>
    <property type="match status" value="1"/>
</dbReference>
<dbReference type="InterPro" id="IPR041413">
    <property type="entry name" value="MLTR_LBD"/>
</dbReference>
<evidence type="ECO:0000259" key="2">
    <source>
        <dbReference type="PROSITE" id="PS50943"/>
    </source>
</evidence>
<dbReference type="AlphaFoldDB" id="A0A172ZBG9"/>